<dbReference type="Pfam" id="PF04956">
    <property type="entry name" value="TrbC"/>
    <property type="match status" value="1"/>
</dbReference>
<comment type="caution">
    <text evidence="3">The sequence shown here is derived from an EMBL/GenBank/DDBJ whole genome shotgun (WGS) entry which is preliminary data.</text>
</comment>
<feature type="transmembrane region" description="Helical" evidence="1">
    <location>
        <begin position="77"/>
        <end position="98"/>
    </location>
</feature>
<dbReference type="EMBL" id="QICQ01000025">
    <property type="protein sequence ID" value="PXV79098.1"/>
    <property type="molecule type" value="Genomic_DNA"/>
</dbReference>
<keyword evidence="1" id="KW-0812">Transmembrane</keyword>
<dbReference type="Proteomes" id="UP000247780">
    <property type="component" value="Unassembled WGS sequence"/>
</dbReference>
<accession>A0ABX5M8Q7</accession>
<dbReference type="InterPro" id="IPR007039">
    <property type="entry name" value="TrbC/VirB2"/>
</dbReference>
<evidence type="ECO:0000313" key="4">
    <source>
        <dbReference type="Proteomes" id="UP000247780"/>
    </source>
</evidence>
<reference evidence="3 4" key="1">
    <citation type="submission" date="2018-04" db="EMBL/GenBank/DDBJ databases">
        <title>Active sludge and wastewater microbial communities from Klosterneuburg, Austria.</title>
        <authorList>
            <person name="Wagner M."/>
        </authorList>
    </citation>
    <scope>NUCLEOTIDE SEQUENCE [LARGE SCALE GENOMIC DNA]</scope>
    <source>
        <strain evidence="3 4">Nm 57</strain>
    </source>
</reference>
<evidence type="ECO:0000313" key="3">
    <source>
        <dbReference type="EMBL" id="PXV79098.1"/>
    </source>
</evidence>
<sequence>MNKNFKAFLLQKSVRNKSFAISMALASSPAFAQLERGTTMLNSVSMWLLSIGVVVLTIALMFVGFRMMFQAAQWKDVAPVFWGGVLIGGAAGIAGMLIG</sequence>
<keyword evidence="1" id="KW-0472">Membrane</keyword>
<feature type="chain" id="PRO_5046955466" evidence="2">
    <location>
        <begin position="33"/>
        <end position="99"/>
    </location>
</feature>
<feature type="transmembrane region" description="Helical" evidence="1">
    <location>
        <begin position="44"/>
        <end position="65"/>
    </location>
</feature>
<dbReference type="RefSeq" id="WP_011630705.1">
    <property type="nucleotide sequence ID" value="NZ_QICQ01000025.1"/>
</dbReference>
<protein>
    <submittedName>
        <fullName evidence="3">Type IV secretion system protein VirB2</fullName>
    </submittedName>
</protein>
<feature type="signal peptide" evidence="2">
    <location>
        <begin position="1"/>
        <end position="32"/>
    </location>
</feature>
<name>A0ABX5M8Q7_9PROT</name>
<evidence type="ECO:0000256" key="2">
    <source>
        <dbReference type="SAM" id="SignalP"/>
    </source>
</evidence>
<keyword evidence="4" id="KW-1185">Reference proteome</keyword>
<keyword evidence="2" id="KW-0732">Signal</keyword>
<proteinExistence type="predicted"/>
<organism evidence="3 4">
    <name type="scientific">Nitrosomonas eutropha</name>
    <dbReference type="NCBI Taxonomy" id="916"/>
    <lineage>
        <taxon>Bacteria</taxon>
        <taxon>Pseudomonadati</taxon>
        <taxon>Pseudomonadota</taxon>
        <taxon>Betaproteobacteria</taxon>
        <taxon>Nitrosomonadales</taxon>
        <taxon>Nitrosomonadaceae</taxon>
        <taxon>Nitrosomonas</taxon>
    </lineage>
</organism>
<gene>
    <name evidence="3" type="ORF">C8R14_12533</name>
</gene>
<keyword evidence="1" id="KW-1133">Transmembrane helix</keyword>
<evidence type="ECO:0000256" key="1">
    <source>
        <dbReference type="SAM" id="Phobius"/>
    </source>
</evidence>